<dbReference type="AlphaFoldDB" id="A0A3A8QDM5"/>
<dbReference type="InterPro" id="IPR035952">
    <property type="entry name" value="Rhomboid-like_sf"/>
</dbReference>
<name>A0A3A8QDM5_9BACT</name>
<keyword evidence="3 5" id="KW-1133">Transmembrane helix</keyword>
<feature type="transmembrane region" description="Helical" evidence="5">
    <location>
        <begin position="214"/>
        <end position="233"/>
    </location>
</feature>
<evidence type="ECO:0000313" key="8">
    <source>
        <dbReference type="Proteomes" id="UP000272888"/>
    </source>
</evidence>
<keyword evidence="4 5" id="KW-0472">Membrane</keyword>
<evidence type="ECO:0000313" key="7">
    <source>
        <dbReference type="EMBL" id="RKH66773.1"/>
    </source>
</evidence>
<evidence type="ECO:0000259" key="6">
    <source>
        <dbReference type="Pfam" id="PF01694"/>
    </source>
</evidence>
<sequence length="606" mass="65945">MNMPMPSVFWHASSTHEDEVFKPRGVKVHGGDMQQVELRENDEETLLHPSDLEEALRKGTVPGSAVVRYEPWTGTLFARIETIAALAGAVDAPAARAAARLAKKSFPWATTLLCLLLLLAFGLQVGLGLMGLEPERLGAVGFEPTVLDAAWWSAWTAPWLHGGARHLALNLPILAYSCFRVERVLGMTGLLLVLLGASLMAALLIVPFSVLPVVGSSILAFGAWGAQLGLGLRLGEAIPREQRSAYGWSSYLLFAFFLVAGFSAPKVSVLGHVGGYLGGLAVSLWVRPETLAPRTGVALTRLRSLGAGLGLLALPAGLAWLLASSPTLLCSLSRPAGVLQDGLELSVCWRMASHPGKVMGLDAWGVGPGSDSAVFAASHLLRNPDQLDPELLQQDWERRLGSPVTQTEVPALQEGWRAWTLTSGGHSVFEQARVEGARIHRVGWYTKRPLSPPRKAFYEAVLKTVRLSEPAELKNRREAWSKLQGAPQRTFEYGEALETAGRYEEALALFARLETQENGWEWESIRARFRICSTHSTLAACGGAWRDDWLKKATLEDVAIRVPAIQWLVAEGRCPEAQQQARRLERVPEVDPAEVKQALSTCGAPR</sequence>
<evidence type="ECO:0000256" key="4">
    <source>
        <dbReference type="ARBA" id="ARBA00023136"/>
    </source>
</evidence>
<evidence type="ECO:0000256" key="2">
    <source>
        <dbReference type="ARBA" id="ARBA00022692"/>
    </source>
</evidence>
<dbReference type="InterPro" id="IPR022764">
    <property type="entry name" value="Peptidase_S54_rhomboid_dom"/>
</dbReference>
<feature type="transmembrane region" description="Helical" evidence="5">
    <location>
        <begin position="245"/>
        <end position="263"/>
    </location>
</feature>
<dbReference type="PANTHER" id="PTHR43066">
    <property type="entry name" value="RHOMBOID-RELATED PROTEIN"/>
    <property type="match status" value="1"/>
</dbReference>
<feature type="domain" description="Peptidase S54 rhomboid" evidence="6">
    <location>
        <begin position="150"/>
        <end position="286"/>
    </location>
</feature>
<keyword evidence="2 5" id="KW-0812">Transmembrane</keyword>
<comment type="caution">
    <text evidence="7">The sequence shown here is derived from an EMBL/GenBank/DDBJ whole genome shotgun (WGS) entry which is preliminary data.</text>
</comment>
<keyword evidence="8" id="KW-1185">Reference proteome</keyword>
<dbReference type="Gene3D" id="1.20.1540.10">
    <property type="entry name" value="Rhomboid-like"/>
    <property type="match status" value="1"/>
</dbReference>
<comment type="subcellular location">
    <subcellularLocation>
        <location evidence="1">Membrane</location>
        <topology evidence="1">Multi-pass membrane protein</topology>
    </subcellularLocation>
</comment>
<feature type="transmembrane region" description="Helical" evidence="5">
    <location>
        <begin position="269"/>
        <end position="286"/>
    </location>
</feature>
<accession>A0A3A8QDM5</accession>
<dbReference type="Proteomes" id="UP000272888">
    <property type="component" value="Unassembled WGS sequence"/>
</dbReference>
<feature type="transmembrane region" description="Helical" evidence="5">
    <location>
        <begin position="189"/>
        <end position="208"/>
    </location>
</feature>
<dbReference type="EMBL" id="RAWB01000024">
    <property type="protein sequence ID" value="RKH66773.1"/>
    <property type="molecule type" value="Genomic_DNA"/>
</dbReference>
<keyword evidence="7" id="KW-0645">Protease</keyword>
<organism evidence="7 8">
    <name type="scientific">Corallococcus llansteffanensis</name>
    <dbReference type="NCBI Taxonomy" id="2316731"/>
    <lineage>
        <taxon>Bacteria</taxon>
        <taxon>Pseudomonadati</taxon>
        <taxon>Myxococcota</taxon>
        <taxon>Myxococcia</taxon>
        <taxon>Myxococcales</taxon>
        <taxon>Cystobacterineae</taxon>
        <taxon>Myxococcaceae</taxon>
        <taxon>Corallococcus</taxon>
    </lineage>
</organism>
<evidence type="ECO:0000256" key="5">
    <source>
        <dbReference type="SAM" id="Phobius"/>
    </source>
</evidence>
<reference evidence="8" key="1">
    <citation type="submission" date="2018-09" db="EMBL/GenBank/DDBJ databases">
        <authorList>
            <person name="Livingstone P.G."/>
            <person name="Whitworth D.E."/>
        </authorList>
    </citation>
    <scope>NUCLEOTIDE SEQUENCE [LARGE SCALE GENOMIC DNA]</scope>
    <source>
        <strain evidence="8">CA051B</strain>
    </source>
</reference>
<dbReference type="GO" id="GO:0004252">
    <property type="term" value="F:serine-type endopeptidase activity"/>
    <property type="evidence" value="ECO:0007669"/>
    <property type="project" value="InterPro"/>
</dbReference>
<protein>
    <submittedName>
        <fullName evidence="7">Rhomboid family intramembrane serine protease</fullName>
    </submittedName>
</protein>
<feature type="transmembrane region" description="Helical" evidence="5">
    <location>
        <begin position="106"/>
        <end position="129"/>
    </location>
</feature>
<dbReference type="GO" id="GO:0016020">
    <property type="term" value="C:membrane"/>
    <property type="evidence" value="ECO:0007669"/>
    <property type="project" value="UniProtKB-SubCell"/>
</dbReference>
<keyword evidence="7" id="KW-0378">Hydrolase</keyword>
<evidence type="ECO:0000256" key="3">
    <source>
        <dbReference type="ARBA" id="ARBA00022989"/>
    </source>
</evidence>
<evidence type="ECO:0000256" key="1">
    <source>
        <dbReference type="ARBA" id="ARBA00004141"/>
    </source>
</evidence>
<dbReference type="GO" id="GO:0006508">
    <property type="term" value="P:proteolysis"/>
    <property type="evidence" value="ECO:0007669"/>
    <property type="project" value="UniProtKB-KW"/>
</dbReference>
<proteinExistence type="predicted"/>
<dbReference type="Pfam" id="PF01694">
    <property type="entry name" value="Rhomboid"/>
    <property type="match status" value="1"/>
</dbReference>
<gene>
    <name evidence="7" type="ORF">D7V93_03930</name>
</gene>
<feature type="transmembrane region" description="Helical" evidence="5">
    <location>
        <begin position="306"/>
        <end position="323"/>
    </location>
</feature>
<dbReference type="SUPFAM" id="SSF144091">
    <property type="entry name" value="Rhomboid-like"/>
    <property type="match status" value="1"/>
</dbReference>